<evidence type="ECO:0000259" key="8">
    <source>
        <dbReference type="SMART" id="SM00846"/>
    </source>
</evidence>
<feature type="binding site" evidence="5">
    <location>
        <begin position="15"/>
        <end position="16"/>
    </location>
    <ligand>
        <name>NAD(+)</name>
        <dbReference type="ChEBI" id="CHEBI:57540"/>
    </ligand>
</feature>
<gene>
    <name evidence="9" type="primary">gap</name>
    <name evidence="9" type="ORF">COU12_02285</name>
</gene>
<feature type="active site" description="Nucleophile" evidence="3">
    <location>
        <position position="172"/>
    </location>
</feature>
<feature type="binding site" evidence="5">
    <location>
        <position position="123"/>
    </location>
    <ligand>
        <name>NAD(+)</name>
        <dbReference type="ChEBI" id="CHEBI:57540"/>
    </ligand>
</feature>
<evidence type="ECO:0000256" key="3">
    <source>
        <dbReference type="PIRSR" id="PIRSR000149-1"/>
    </source>
</evidence>
<dbReference type="AlphaFoldDB" id="A0A2M6WFL5"/>
<dbReference type="GO" id="GO:0016620">
    <property type="term" value="F:oxidoreductase activity, acting on the aldehyde or oxo group of donors, NAD or NADP as acceptor"/>
    <property type="evidence" value="ECO:0007669"/>
    <property type="project" value="InterPro"/>
</dbReference>
<dbReference type="Proteomes" id="UP000229530">
    <property type="component" value="Unassembled WGS sequence"/>
</dbReference>
<feature type="binding site" evidence="4">
    <location>
        <begin position="171"/>
        <end position="173"/>
    </location>
    <ligand>
        <name>D-glyceraldehyde 3-phosphate</name>
        <dbReference type="ChEBI" id="CHEBI:59776"/>
    </ligand>
</feature>
<keyword evidence="5" id="KW-0547">Nucleotide-binding</keyword>
<evidence type="ECO:0000313" key="9">
    <source>
        <dbReference type="EMBL" id="PIT91577.1"/>
    </source>
</evidence>
<evidence type="ECO:0000256" key="2">
    <source>
        <dbReference type="ARBA" id="ARBA00023002"/>
    </source>
</evidence>
<dbReference type="PRINTS" id="PR00078">
    <property type="entry name" value="G3PDHDRGNASE"/>
</dbReference>
<feature type="domain" description="Glyceraldehyde 3-phosphate dehydrogenase NAD(P) binding" evidence="8">
    <location>
        <begin position="6"/>
        <end position="172"/>
    </location>
</feature>
<evidence type="ECO:0000256" key="6">
    <source>
        <dbReference type="PIRSR" id="PIRSR000149-4"/>
    </source>
</evidence>
<dbReference type="Gene3D" id="3.30.360.10">
    <property type="entry name" value="Dihydrodipicolinate Reductase, domain 2"/>
    <property type="match status" value="1"/>
</dbReference>
<dbReference type="SUPFAM" id="SSF51735">
    <property type="entry name" value="NAD(P)-binding Rossmann-fold domains"/>
    <property type="match status" value="1"/>
</dbReference>
<evidence type="ECO:0000256" key="7">
    <source>
        <dbReference type="RuleBase" id="RU000397"/>
    </source>
</evidence>
<dbReference type="FunFam" id="3.30.360.10:FF:000002">
    <property type="entry name" value="Glyceraldehyde-3-phosphate dehydrogenase"/>
    <property type="match status" value="1"/>
</dbReference>
<dbReference type="CDD" id="cd05214">
    <property type="entry name" value="GAPDH_I_N"/>
    <property type="match status" value="1"/>
</dbReference>
<dbReference type="Gene3D" id="3.40.50.720">
    <property type="entry name" value="NAD(P)-binding Rossmann-like Domain"/>
    <property type="match status" value="1"/>
</dbReference>
<dbReference type="PIRSF" id="PIRSF000149">
    <property type="entry name" value="GAP_DH"/>
    <property type="match status" value="1"/>
</dbReference>
<dbReference type="Pfam" id="PF00044">
    <property type="entry name" value="Gp_dh_N"/>
    <property type="match status" value="1"/>
</dbReference>
<evidence type="ECO:0000313" key="10">
    <source>
        <dbReference type="Proteomes" id="UP000229530"/>
    </source>
</evidence>
<dbReference type="GO" id="GO:0051287">
    <property type="term" value="F:NAD binding"/>
    <property type="evidence" value="ECO:0007669"/>
    <property type="project" value="InterPro"/>
</dbReference>
<dbReference type="InterPro" id="IPR020829">
    <property type="entry name" value="GlycerAld_3-P_DH_cat"/>
</dbReference>
<dbReference type="InterPro" id="IPR006424">
    <property type="entry name" value="Glyceraldehyde-3-P_DH_1"/>
</dbReference>
<feature type="binding site" evidence="5">
    <location>
        <position position="37"/>
    </location>
    <ligand>
        <name>NAD(+)</name>
        <dbReference type="ChEBI" id="CHEBI:57540"/>
    </ligand>
</feature>
<keyword evidence="2" id="KW-0560">Oxidoreductase</keyword>
<dbReference type="CDD" id="cd18126">
    <property type="entry name" value="GAPDH_I_C"/>
    <property type="match status" value="1"/>
</dbReference>
<comment type="caution">
    <text evidence="9">The sequence shown here is derived from an EMBL/GenBank/DDBJ whole genome shotgun (WGS) entry which is preliminary data.</text>
</comment>
<dbReference type="Pfam" id="PF02800">
    <property type="entry name" value="Gp_dh_C"/>
    <property type="match status" value="1"/>
</dbReference>
<accession>A0A2M6WFL5</accession>
<feature type="binding site" evidence="4">
    <location>
        <position position="202"/>
    </location>
    <ligand>
        <name>D-glyceraldehyde 3-phosphate</name>
        <dbReference type="ChEBI" id="CHEBI:59776"/>
    </ligand>
</feature>
<feature type="binding site" evidence="4">
    <location>
        <begin position="232"/>
        <end position="233"/>
    </location>
    <ligand>
        <name>D-glyceraldehyde 3-phosphate</name>
        <dbReference type="ChEBI" id="CHEBI:59776"/>
    </ligand>
</feature>
<sequence>MNNTVTKIAINGFGRIGRLFFRRAFGEKGLDIAAVNDLGDAENLAYLLKYDTVYGRYGKEVKTKPGALVVEGKAIVLLQEKDPAKLPWKKLGIDIVVEATGIFESYEKAKAHLAAGAKRVVITAPAKDLAPEPVRCGAGADGSPPAGGGRTILMGVNESEMDVCPITSNGSCTTNAASPVIQIMSEDPGIVKAILNTVHGYTATQNLVDGPTRGKDWRRGRAAGVNIVPSTTGAAIAVTRAIPELEGKFDGIALRVPVASGSVADITFVAKRKTSVEEINDIFRRAAKSPRWKGILAVTEDQVVSSDIIGEPYGAIVDLSFTKVVGGDLVKILSWYDNEYGYAAMLVKHVIRAAANLIK</sequence>
<dbReference type="InterPro" id="IPR036291">
    <property type="entry name" value="NAD(P)-bd_dom_sf"/>
</dbReference>
<dbReference type="PANTHER" id="PTHR43148">
    <property type="entry name" value="GLYCERALDEHYDE-3-PHOSPHATE DEHYDROGENASE 2"/>
    <property type="match status" value="1"/>
</dbReference>
<dbReference type="SUPFAM" id="SSF55347">
    <property type="entry name" value="Glyceraldehyde-3-phosphate dehydrogenase-like, C-terminal domain"/>
    <property type="match status" value="1"/>
</dbReference>
<feature type="binding site" evidence="5">
    <location>
        <position position="338"/>
    </location>
    <ligand>
        <name>NAD(+)</name>
        <dbReference type="ChEBI" id="CHEBI:57540"/>
    </ligand>
</feature>
<evidence type="ECO:0000256" key="5">
    <source>
        <dbReference type="PIRSR" id="PIRSR000149-3"/>
    </source>
</evidence>
<reference evidence="10" key="1">
    <citation type="submission" date="2017-09" db="EMBL/GenBank/DDBJ databases">
        <title>Depth-based differentiation of microbial function through sediment-hosted aquifers and enrichment of novel symbionts in the deep terrestrial subsurface.</title>
        <authorList>
            <person name="Probst A.J."/>
            <person name="Ladd B."/>
            <person name="Jarett J.K."/>
            <person name="Geller-Mcgrath D.E."/>
            <person name="Sieber C.M.K."/>
            <person name="Emerson J.B."/>
            <person name="Anantharaman K."/>
            <person name="Thomas B.C."/>
            <person name="Malmstrom R."/>
            <person name="Stieglmeier M."/>
            <person name="Klingl A."/>
            <person name="Woyke T."/>
            <person name="Ryan C.M."/>
            <person name="Banfield J.F."/>
        </authorList>
    </citation>
    <scope>NUCLEOTIDE SEQUENCE [LARGE SCALE GENOMIC DNA]</scope>
</reference>
<dbReference type="EMBL" id="PFBE01000038">
    <property type="protein sequence ID" value="PIT91577.1"/>
    <property type="molecule type" value="Genomic_DNA"/>
</dbReference>
<comment type="similarity">
    <text evidence="1 7">Belongs to the glyceraldehyde-3-phosphate dehydrogenase family.</text>
</comment>
<dbReference type="GO" id="GO:0050661">
    <property type="term" value="F:NADP binding"/>
    <property type="evidence" value="ECO:0007669"/>
    <property type="project" value="InterPro"/>
</dbReference>
<dbReference type="SMART" id="SM00846">
    <property type="entry name" value="Gp_dh_N"/>
    <property type="match status" value="1"/>
</dbReference>
<dbReference type="NCBIfam" id="TIGR01534">
    <property type="entry name" value="GAPDH-I"/>
    <property type="match status" value="1"/>
</dbReference>
<dbReference type="FunFam" id="3.40.50.720:FF:000001">
    <property type="entry name" value="Glyceraldehyde-3-phosphate dehydrogenase"/>
    <property type="match status" value="1"/>
</dbReference>
<evidence type="ECO:0000256" key="1">
    <source>
        <dbReference type="ARBA" id="ARBA00007406"/>
    </source>
</evidence>
<organism evidence="9 10">
    <name type="scientific">Candidatus Jorgensenbacteria bacterium CG10_big_fil_rev_8_21_14_0_10_54_38</name>
    <dbReference type="NCBI Taxonomy" id="1974593"/>
    <lineage>
        <taxon>Bacteria</taxon>
        <taxon>Candidatus Joergenseniibacteriota</taxon>
    </lineage>
</organism>
<feature type="binding site" evidence="4">
    <location>
        <position position="255"/>
    </location>
    <ligand>
        <name>D-glyceraldehyde 3-phosphate</name>
        <dbReference type="ChEBI" id="CHEBI:59776"/>
    </ligand>
</feature>
<dbReference type="InterPro" id="IPR020831">
    <property type="entry name" value="GlycerAld/Erythrose_P_DH"/>
</dbReference>
<evidence type="ECO:0000256" key="4">
    <source>
        <dbReference type="PIRSR" id="PIRSR000149-2"/>
    </source>
</evidence>
<protein>
    <submittedName>
        <fullName evidence="9">Type I glyceraldehyde-3-phosphate dehydrogenase</fullName>
    </submittedName>
</protein>
<name>A0A2M6WFL5_9BACT</name>
<dbReference type="InterPro" id="IPR020828">
    <property type="entry name" value="GlycerAld_3-P_DH_NAD(P)-bd"/>
</dbReference>
<keyword evidence="5" id="KW-0520">NAD</keyword>
<proteinExistence type="inferred from homology"/>
<dbReference type="GO" id="GO:0006006">
    <property type="term" value="P:glucose metabolic process"/>
    <property type="evidence" value="ECO:0007669"/>
    <property type="project" value="InterPro"/>
</dbReference>
<feature type="site" description="Activates thiol group during catalysis" evidence="6">
    <location>
        <position position="199"/>
    </location>
</feature>